<dbReference type="Gene3D" id="2.60.40.1180">
    <property type="entry name" value="Golgi alpha-mannosidase II"/>
    <property type="match status" value="1"/>
</dbReference>
<comment type="caution">
    <text evidence="1">The sequence shown here is derived from an EMBL/GenBank/DDBJ whole genome shotgun (WGS) entry which is preliminary data.</text>
</comment>
<dbReference type="Proteomes" id="UP001176940">
    <property type="component" value="Unassembled WGS sequence"/>
</dbReference>
<organism evidence="1 2">
    <name type="scientific">Ranitomeya imitator</name>
    <name type="common">mimic poison frog</name>
    <dbReference type="NCBI Taxonomy" id="111125"/>
    <lineage>
        <taxon>Eukaryota</taxon>
        <taxon>Metazoa</taxon>
        <taxon>Chordata</taxon>
        <taxon>Craniata</taxon>
        <taxon>Vertebrata</taxon>
        <taxon>Euteleostomi</taxon>
        <taxon>Amphibia</taxon>
        <taxon>Batrachia</taxon>
        <taxon>Anura</taxon>
        <taxon>Neobatrachia</taxon>
        <taxon>Hyloidea</taxon>
        <taxon>Dendrobatidae</taxon>
        <taxon>Dendrobatinae</taxon>
        <taxon>Ranitomeya</taxon>
    </lineage>
</organism>
<keyword evidence="2" id="KW-1185">Reference proteome</keyword>
<reference evidence="1" key="1">
    <citation type="submission" date="2023-07" db="EMBL/GenBank/DDBJ databases">
        <authorList>
            <person name="Stuckert A."/>
        </authorList>
    </citation>
    <scope>NUCLEOTIDE SEQUENCE</scope>
</reference>
<proteinExistence type="predicted"/>
<dbReference type="InterPro" id="IPR013780">
    <property type="entry name" value="Glyco_hydro_b"/>
</dbReference>
<evidence type="ECO:0000313" key="1">
    <source>
        <dbReference type="EMBL" id="CAJ0961600.1"/>
    </source>
</evidence>
<dbReference type="EMBL" id="CAUEEQ010052870">
    <property type="protein sequence ID" value="CAJ0961600.1"/>
    <property type="molecule type" value="Genomic_DNA"/>
</dbReference>
<protein>
    <submittedName>
        <fullName evidence="1">Uncharacterized protein</fullName>
    </submittedName>
</protein>
<gene>
    <name evidence="1" type="ORF">RIMI_LOCUS17813720</name>
</gene>
<accession>A0ABN9M879</accession>
<sequence length="93" mass="10511">MMSTPYQQYKSPQKFYQSVTMSSTPWILMESLKTPSWLERVVIIGATKPKNITLHQPGGSEVQLDFDYDAQTSVITVRKPGVNIASDFTISLR</sequence>
<name>A0ABN9M879_9NEOB</name>
<evidence type="ECO:0000313" key="2">
    <source>
        <dbReference type="Proteomes" id="UP001176940"/>
    </source>
</evidence>